<evidence type="ECO:0008006" key="3">
    <source>
        <dbReference type="Google" id="ProtNLM"/>
    </source>
</evidence>
<name>A0A1I3EZI2_SELRU</name>
<organism evidence="1 2">
    <name type="scientific">Selenomonas ruminantium</name>
    <dbReference type="NCBI Taxonomy" id="971"/>
    <lineage>
        <taxon>Bacteria</taxon>
        <taxon>Bacillati</taxon>
        <taxon>Bacillota</taxon>
        <taxon>Negativicutes</taxon>
        <taxon>Selenomonadales</taxon>
        <taxon>Selenomonadaceae</taxon>
        <taxon>Selenomonas</taxon>
    </lineage>
</organism>
<accession>A0A1I3EZI2</accession>
<reference evidence="1 2" key="1">
    <citation type="submission" date="2016-10" db="EMBL/GenBank/DDBJ databases">
        <authorList>
            <person name="de Groot N.N."/>
        </authorList>
    </citation>
    <scope>NUCLEOTIDE SEQUENCE [LARGE SCALE GENOMIC DNA]</scope>
    <source>
        <strain evidence="1 2">Z108</strain>
    </source>
</reference>
<dbReference type="EMBL" id="FOQK01000012">
    <property type="protein sequence ID" value="SFI04337.1"/>
    <property type="molecule type" value="Genomic_DNA"/>
</dbReference>
<dbReference type="Proteomes" id="UP000183639">
    <property type="component" value="Unassembled WGS sequence"/>
</dbReference>
<dbReference type="AlphaFoldDB" id="A0A1I3EZI2"/>
<proteinExistence type="predicted"/>
<dbReference type="InterPro" id="IPR027417">
    <property type="entry name" value="P-loop_NTPase"/>
</dbReference>
<evidence type="ECO:0000313" key="1">
    <source>
        <dbReference type="EMBL" id="SFI04337.1"/>
    </source>
</evidence>
<evidence type="ECO:0000313" key="2">
    <source>
        <dbReference type="Proteomes" id="UP000183639"/>
    </source>
</evidence>
<dbReference type="OrthoDB" id="1957089at2"/>
<sequence length="323" mass="37214">MRGSYDVVINSRRLQYKFTIRRNVTIIRGQSATGKTTLVEMIRDCNENGIDSGITISCDRECVVLSGRKWERDIAELKNCIIFIDEGHNFVLSQDFATAIRHSSNYYVIVTRERLENIPYSVDEIYGIRTSGRYGELKSSYHEFYRLYENIPFKGNGKIENILTEDSNSGYQFFREIIQEHGGDCIAAAGKSNMAKAVMDSKGPVLVIADGAAFGPEMERITELMKIRDNIYLYLPESFEWLILQSGLILRENLLDMLAKPYAYIDSEKYFSWEQFFTEVLQDSTKGTIYQYAKSKLNPVYLHENNKMKILTAIRPLADRLGW</sequence>
<dbReference type="SUPFAM" id="SSF52540">
    <property type="entry name" value="P-loop containing nucleoside triphosphate hydrolases"/>
    <property type="match status" value="1"/>
</dbReference>
<gene>
    <name evidence="1" type="ORF">SAMN04487861_11247</name>
</gene>
<protein>
    <recommendedName>
        <fullName evidence="3">Translation initiation factor 2</fullName>
    </recommendedName>
</protein>